<feature type="compositionally biased region" description="Gly residues" evidence="1">
    <location>
        <begin position="564"/>
        <end position="576"/>
    </location>
</feature>
<dbReference type="EMBL" id="JACHJV010000001">
    <property type="protein sequence ID" value="MBB4926036.1"/>
    <property type="molecule type" value="Genomic_DNA"/>
</dbReference>
<accession>A0A7W7R723</accession>
<feature type="compositionally biased region" description="Gly residues" evidence="1">
    <location>
        <begin position="606"/>
        <end position="615"/>
    </location>
</feature>
<evidence type="ECO:0000313" key="3">
    <source>
        <dbReference type="Proteomes" id="UP000540506"/>
    </source>
</evidence>
<protein>
    <submittedName>
        <fullName evidence="2">Uncharacterized protein</fullName>
    </submittedName>
</protein>
<evidence type="ECO:0000256" key="1">
    <source>
        <dbReference type="SAM" id="MobiDB-lite"/>
    </source>
</evidence>
<evidence type="ECO:0000313" key="2">
    <source>
        <dbReference type="EMBL" id="MBB4926036.1"/>
    </source>
</evidence>
<sequence length="716" mass="70346">MSWETALASFASKTPTDTTKITKPTDVAGTSSSWVASCKAFSQDPYTAVSGYDFWAQWSFTDDNKPADNRNVVVGVLGDWSQWGDGSNGSTMSPLGSFYRDPQHILSPLIWNPGANGTTSASSFIAASDVVVGVDSWISDWLPRMQAWADSIGGSDSDMQGSAAWELKRALMGCRGELVQLQTSMNKTKVFAELTGTNGNLTSAINKLWQLYQTWLGNTADESIGSFWTAKTLLGDMSQAQPTSRSLAWPAACMYEAFVEMMQGVTCSYQESNSSYTFAGTSPLPSDASFADTLSAKAKQKWLDNVTAVLSTPADAIMSQLTTQYGDLVPPTIRVKWVAPFEAPPSTTGPGTDGPGSTGPGGDGGGAGGGGGGTGGKDGPGGNGPKVDLGPGGIGGGGSGGGIGGGGKGGGLGGGGKGGGGPIGLGGGGIGGGGGLGGGGKGGGGIGGGPIGLGGGGIGGGLGGGGTGGGLFGGNAKVPAGSTVNPDGTVTIPGGTLLRDQYGNLVKVPKGGSIGKDGSILDPSGKQVSNEEQLLADEENSLSSPGGTGRIGPGESFTGEGEDFGGGGLGGLGSIGSTGSKSLSGLGKGLLGEGEAAPQPRLTVGGPAGPASGFGIGGRMAKGGAPLTPEEEMAAKESGALAGEEVAANSAEEAQMMGRSMSTTGGGGAPMMPPPGGAGAGAGGQGEKERQRTTWLSEDEEVWGTESSAVSGVIGR</sequence>
<gene>
    <name evidence="2" type="ORF">FHR34_005029</name>
</gene>
<feature type="region of interest" description="Disordered" evidence="1">
    <location>
        <begin position="341"/>
        <end position="401"/>
    </location>
</feature>
<reference evidence="2 3" key="1">
    <citation type="submission" date="2020-08" db="EMBL/GenBank/DDBJ databases">
        <title>Sequencing the genomes of 1000 actinobacteria strains.</title>
        <authorList>
            <person name="Klenk H.-P."/>
        </authorList>
    </citation>
    <scope>NUCLEOTIDE SEQUENCE [LARGE SCALE GENOMIC DNA]</scope>
    <source>
        <strain evidence="2 3">DSM 41654</strain>
    </source>
</reference>
<dbReference type="RefSeq" id="WP_184938741.1">
    <property type="nucleotide sequence ID" value="NZ_JACHJV010000001.1"/>
</dbReference>
<comment type="caution">
    <text evidence="2">The sequence shown here is derived from an EMBL/GenBank/DDBJ whole genome shotgun (WGS) entry which is preliminary data.</text>
</comment>
<organism evidence="2 3">
    <name type="scientific">Kitasatospora kifunensis</name>
    <name type="common">Streptomyces kifunensis</name>
    <dbReference type="NCBI Taxonomy" id="58351"/>
    <lineage>
        <taxon>Bacteria</taxon>
        <taxon>Bacillati</taxon>
        <taxon>Actinomycetota</taxon>
        <taxon>Actinomycetes</taxon>
        <taxon>Kitasatosporales</taxon>
        <taxon>Streptomycetaceae</taxon>
        <taxon>Kitasatospora</taxon>
    </lineage>
</organism>
<feature type="region of interest" description="Disordered" evidence="1">
    <location>
        <begin position="656"/>
        <end position="716"/>
    </location>
</feature>
<proteinExistence type="predicted"/>
<feature type="region of interest" description="Disordered" evidence="1">
    <location>
        <begin position="513"/>
        <end position="615"/>
    </location>
</feature>
<dbReference type="Proteomes" id="UP000540506">
    <property type="component" value="Unassembled WGS sequence"/>
</dbReference>
<feature type="compositionally biased region" description="Gly residues" evidence="1">
    <location>
        <begin position="351"/>
        <end position="401"/>
    </location>
</feature>
<name>A0A7W7R723_KITKI</name>
<keyword evidence="3" id="KW-1185">Reference proteome</keyword>
<dbReference type="AlphaFoldDB" id="A0A7W7R723"/>